<organism evidence="3 4">
    <name type="scientific">Flavobacterium croceum DSM 17960</name>
    <dbReference type="NCBI Taxonomy" id="1121886"/>
    <lineage>
        <taxon>Bacteria</taxon>
        <taxon>Pseudomonadati</taxon>
        <taxon>Bacteroidota</taxon>
        <taxon>Flavobacteriia</taxon>
        <taxon>Flavobacteriales</taxon>
        <taxon>Flavobacteriaceae</taxon>
        <taxon>Flavobacterium</taxon>
    </lineage>
</organism>
<evidence type="ECO:0000313" key="4">
    <source>
        <dbReference type="Proteomes" id="UP000237056"/>
    </source>
</evidence>
<proteinExistence type="inferred from homology"/>
<dbReference type="PRINTS" id="PR00081">
    <property type="entry name" value="GDHRDH"/>
</dbReference>
<dbReference type="InterPro" id="IPR036291">
    <property type="entry name" value="NAD(P)-bd_dom_sf"/>
</dbReference>
<dbReference type="CDD" id="cd05233">
    <property type="entry name" value="SDR_c"/>
    <property type="match status" value="1"/>
</dbReference>
<comment type="caution">
    <text evidence="3">The sequence shown here is derived from an EMBL/GenBank/DDBJ whole genome shotgun (WGS) entry which is preliminary data.</text>
</comment>
<sequence length="227" mass="24386">MKKYLIIGGSKGITKEVVKQLSAQGDFCYVISRTTPDFPFNGTHFALNALTDDLPALEPLDGIVYGIGTINLKPFNRLSIDDFAHDWQVNVLGAVKVVQHYLPQLKLANKASVVMFSSVAAQRGMPFHASIGAAKGAVEGLVKSLAAELAPKIRVNAIAPSIVDTPLAAGILRNDTIKENMVAKHPLKRILQPEDVAKTVVFLLNDSSNGITGQIFIQDNGLISISN</sequence>
<dbReference type="PANTHER" id="PTHR43477">
    <property type="entry name" value="DIHYDROANTICAPSIN 7-DEHYDROGENASE"/>
    <property type="match status" value="1"/>
</dbReference>
<dbReference type="Pfam" id="PF13561">
    <property type="entry name" value="adh_short_C2"/>
    <property type="match status" value="1"/>
</dbReference>
<dbReference type="PANTHER" id="PTHR43477:SF1">
    <property type="entry name" value="DIHYDROANTICAPSIN 7-DEHYDROGENASE"/>
    <property type="match status" value="1"/>
</dbReference>
<dbReference type="AlphaFoldDB" id="A0A2S4NA35"/>
<dbReference type="Gene3D" id="3.40.50.720">
    <property type="entry name" value="NAD(P)-binding Rossmann-like Domain"/>
    <property type="match status" value="1"/>
</dbReference>
<comment type="similarity">
    <text evidence="1">Belongs to the short-chain dehydrogenases/reductases (SDR) family.</text>
</comment>
<dbReference type="OrthoDB" id="9803333at2"/>
<protein>
    <submittedName>
        <fullName evidence="3">NAD(P)-dependent dehydrogenase (Short-subunit alcohol dehydrogenase family)</fullName>
    </submittedName>
</protein>
<dbReference type="InterPro" id="IPR002347">
    <property type="entry name" value="SDR_fam"/>
</dbReference>
<gene>
    <name evidence="3" type="ORF">Q361_10359</name>
</gene>
<dbReference type="GO" id="GO:0016491">
    <property type="term" value="F:oxidoreductase activity"/>
    <property type="evidence" value="ECO:0007669"/>
    <property type="project" value="UniProtKB-KW"/>
</dbReference>
<evidence type="ECO:0000313" key="3">
    <source>
        <dbReference type="EMBL" id="POS02552.1"/>
    </source>
</evidence>
<keyword evidence="4" id="KW-1185">Reference proteome</keyword>
<accession>A0A2S4NA35</accession>
<dbReference type="SUPFAM" id="SSF51735">
    <property type="entry name" value="NAD(P)-binding Rossmann-fold domains"/>
    <property type="match status" value="1"/>
</dbReference>
<evidence type="ECO:0000256" key="1">
    <source>
        <dbReference type="ARBA" id="ARBA00006484"/>
    </source>
</evidence>
<dbReference type="EMBL" id="PQNY01000003">
    <property type="protein sequence ID" value="POS02552.1"/>
    <property type="molecule type" value="Genomic_DNA"/>
</dbReference>
<reference evidence="3 4" key="1">
    <citation type="submission" date="2018-01" db="EMBL/GenBank/DDBJ databases">
        <title>Genomic Encyclopedia of Type Strains, Phase I: the one thousand microbial genomes (KMG-I) project.</title>
        <authorList>
            <person name="Goeker M."/>
        </authorList>
    </citation>
    <scope>NUCLEOTIDE SEQUENCE [LARGE SCALE GENOMIC DNA]</scope>
    <source>
        <strain evidence="3 4">DSM 17960</strain>
    </source>
</reference>
<keyword evidence="2" id="KW-0560">Oxidoreductase</keyword>
<dbReference type="InterPro" id="IPR051122">
    <property type="entry name" value="SDR_DHRS6-like"/>
</dbReference>
<evidence type="ECO:0000256" key="2">
    <source>
        <dbReference type="ARBA" id="ARBA00023002"/>
    </source>
</evidence>
<dbReference type="RefSeq" id="WP_103725211.1">
    <property type="nucleotide sequence ID" value="NZ_PQNY01000003.1"/>
</dbReference>
<name>A0A2S4NA35_9FLAO</name>
<dbReference type="Proteomes" id="UP000237056">
    <property type="component" value="Unassembled WGS sequence"/>
</dbReference>